<comment type="caution">
    <text evidence="3">The sequence shown here is derived from an EMBL/GenBank/DDBJ whole genome shotgun (WGS) entry which is preliminary data.</text>
</comment>
<gene>
    <name evidence="3" type="ORF">HNR72_002768</name>
</gene>
<feature type="region of interest" description="Disordered" evidence="1">
    <location>
        <begin position="94"/>
        <end position="114"/>
    </location>
</feature>
<organism evidence="3 4">
    <name type="scientific">Streptomyces collinus</name>
    <dbReference type="NCBI Taxonomy" id="42684"/>
    <lineage>
        <taxon>Bacteria</taxon>
        <taxon>Bacillati</taxon>
        <taxon>Actinomycetota</taxon>
        <taxon>Actinomycetes</taxon>
        <taxon>Kitasatosporales</taxon>
        <taxon>Streptomycetaceae</taxon>
        <taxon>Streptomyces</taxon>
    </lineage>
</organism>
<dbReference type="Proteomes" id="UP000579531">
    <property type="component" value="Unassembled WGS sequence"/>
</dbReference>
<feature type="region of interest" description="Disordered" evidence="1">
    <location>
        <begin position="26"/>
        <end position="58"/>
    </location>
</feature>
<reference evidence="3 4" key="1">
    <citation type="submission" date="2020-08" db="EMBL/GenBank/DDBJ databases">
        <title>Sequencing the genomes of 1000 actinobacteria strains.</title>
        <authorList>
            <person name="Klenk H.-P."/>
        </authorList>
    </citation>
    <scope>NUCLEOTIDE SEQUENCE [LARGE SCALE GENOMIC DNA]</scope>
    <source>
        <strain evidence="3 4">DSM 40129</strain>
    </source>
</reference>
<dbReference type="Gene3D" id="3.40.1350.10">
    <property type="match status" value="1"/>
</dbReference>
<dbReference type="GO" id="GO:0015666">
    <property type="term" value="F:restriction endodeoxyribonuclease activity"/>
    <property type="evidence" value="ECO:0007669"/>
    <property type="project" value="TreeGrafter"/>
</dbReference>
<evidence type="ECO:0000313" key="4">
    <source>
        <dbReference type="Proteomes" id="UP000579531"/>
    </source>
</evidence>
<dbReference type="GO" id="GO:0009307">
    <property type="term" value="P:DNA restriction-modification system"/>
    <property type="evidence" value="ECO:0007669"/>
    <property type="project" value="InterPro"/>
</dbReference>
<name>A0AA89Q2J8_STRCU</name>
<dbReference type="InterPro" id="IPR007560">
    <property type="entry name" value="Restrct_endonuc_IV_Mrr"/>
</dbReference>
<sequence length="504" mass="56363">MARRKSVMQVLAEAYKAKQQAKAAEVKRAQQKEQAAAKAAEERRRRQKREAAKAEAERARLVAAGQMHLEREQAAQAREVARIERELAKRQAERQRAAEQREREQARVEKERQKQARETRLLELKADAEKGTRQAQERMAELQAVLTDRPRKLKSWHPYVEQALAKQGPQGVADAVEEVLRGSCVPKGCRVDAGAAYIPEAQQLLIEVELPQLEVVPAVVAYRVVTQRTEIVTQPRKEAETKMVYRTLVARLALRTLDEAFSTTPPDLVTTVVFNGHVSAKDRATGRPVRPCLVSVVAQREQFDELVLDEPELDAQESLKYLGAVISRHPHDLEAVPPVVEIDLSRYRITADVGAVAGLDSRPDLLQMDPYAFERLVRELFEAMGFETWRTQGSRDDGVDAVAIQRDPVGTTVFAIQAKRSKNAVPVETVRALAGVMHDKAASRGVLVTTSWFGKASADFAHRNGRMQLINGRNLKALLKEHLNMDVLIGLPKTPPGWLPSDIQ</sequence>
<dbReference type="EMBL" id="JACHLX010000001">
    <property type="protein sequence ID" value="MBB5811740.1"/>
    <property type="molecule type" value="Genomic_DNA"/>
</dbReference>
<dbReference type="Pfam" id="PF04471">
    <property type="entry name" value="Mrr_cat"/>
    <property type="match status" value="1"/>
</dbReference>
<dbReference type="PANTHER" id="PTHR30015:SF7">
    <property type="entry name" value="TYPE IV METHYL-DIRECTED RESTRICTION ENZYME ECOKMRR"/>
    <property type="match status" value="1"/>
</dbReference>
<dbReference type="AlphaFoldDB" id="A0AA89Q2J8"/>
<accession>A0AA89Q2J8</accession>
<dbReference type="RefSeq" id="WP_311240974.1">
    <property type="nucleotide sequence ID" value="NZ_BAABFE010000011.1"/>
</dbReference>
<evidence type="ECO:0000313" key="3">
    <source>
        <dbReference type="EMBL" id="MBB5811740.1"/>
    </source>
</evidence>
<dbReference type="GeneID" id="93839169"/>
<dbReference type="GO" id="GO:0003677">
    <property type="term" value="F:DNA binding"/>
    <property type="evidence" value="ECO:0007669"/>
    <property type="project" value="InterPro"/>
</dbReference>
<protein>
    <submittedName>
        <fullName evidence="3">Restriction system protein</fullName>
    </submittedName>
</protein>
<evidence type="ECO:0000259" key="2">
    <source>
        <dbReference type="Pfam" id="PF04471"/>
    </source>
</evidence>
<dbReference type="PANTHER" id="PTHR30015">
    <property type="entry name" value="MRR RESTRICTION SYSTEM PROTEIN"/>
    <property type="match status" value="1"/>
</dbReference>
<dbReference type="InterPro" id="IPR011856">
    <property type="entry name" value="tRNA_endonuc-like_dom_sf"/>
</dbReference>
<dbReference type="InterPro" id="IPR011335">
    <property type="entry name" value="Restrct_endonuc-II-like"/>
</dbReference>
<dbReference type="InterPro" id="IPR052906">
    <property type="entry name" value="Type_IV_Methyl-Rstrct_Enzyme"/>
</dbReference>
<feature type="domain" description="Restriction endonuclease type IV Mrr" evidence="2">
    <location>
        <begin position="366"/>
        <end position="479"/>
    </location>
</feature>
<dbReference type="SUPFAM" id="SSF52980">
    <property type="entry name" value="Restriction endonuclease-like"/>
    <property type="match status" value="1"/>
</dbReference>
<keyword evidence="4" id="KW-1185">Reference proteome</keyword>
<evidence type="ECO:0000256" key="1">
    <source>
        <dbReference type="SAM" id="MobiDB-lite"/>
    </source>
</evidence>
<feature type="compositionally biased region" description="Basic and acidic residues" evidence="1">
    <location>
        <begin position="39"/>
        <end position="58"/>
    </location>
</feature>
<proteinExistence type="predicted"/>